<accession>A0ABS3H6J4</accession>
<dbReference type="Proteomes" id="UP000664256">
    <property type="component" value="Unassembled WGS sequence"/>
</dbReference>
<evidence type="ECO:0000313" key="5">
    <source>
        <dbReference type="Proteomes" id="UP000664256"/>
    </source>
</evidence>
<sequence>MSEEFSPKAAFESIRQQRYEPSRFFMDFHIAGFAYYDGLEVIENLKIGRVVNLVGEPDNPRDPEAVAIYYEGKKLGYIPSSKNTMFSTFLYFGHSDLFEARIQTVNLENHPERQFRVVVRIKDNRQEK</sequence>
<gene>
    <name evidence="4" type="ORF">JZO76_05965</name>
</gene>
<feature type="domain" description="HIRAN" evidence="3">
    <location>
        <begin position="23"/>
        <end position="125"/>
    </location>
</feature>
<protein>
    <submittedName>
        <fullName evidence="4">HIRAN domain-containing protein</fullName>
    </submittedName>
</protein>
<dbReference type="InterPro" id="IPR014905">
    <property type="entry name" value="HIRAN"/>
</dbReference>
<evidence type="ECO:0000259" key="3">
    <source>
        <dbReference type="SMART" id="SM00910"/>
    </source>
</evidence>
<name>A0ABS3H6J4_9ENTE</name>
<dbReference type="SMART" id="SM00910">
    <property type="entry name" value="HIRAN"/>
    <property type="match status" value="1"/>
</dbReference>
<dbReference type="Gene3D" id="3.30.70.2330">
    <property type="match status" value="1"/>
</dbReference>
<keyword evidence="2" id="KW-0378">Hydrolase</keyword>
<dbReference type="Pfam" id="PF08797">
    <property type="entry name" value="HIRAN"/>
    <property type="match status" value="1"/>
</dbReference>
<evidence type="ECO:0000256" key="2">
    <source>
        <dbReference type="ARBA" id="ARBA00022801"/>
    </source>
</evidence>
<keyword evidence="5" id="KW-1185">Reference proteome</keyword>
<dbReference type="EMBL" id="JAFLVT010000008">
    <property type="protein sequence ID" value="MBO0449079.1"/>
    <property type="molecule type" value="Genomic_DNA"/>
</dbReference>
<evidence type="ECO:0000313" key="4">
    <source>
        <dbReference type="EMBL" id="MBO0449079.1"/>
    </source>
</evidence>
<keyword evidence="1" id="KW-0479">Metal-binding</keyword>
<organism evidence="4 5">
    <name type="scientific">Candidatus Enterococcus myersii</name>
    <dbReference type="NCBI Taxonomy" id="2815322"/>
    <lineage>
        <taxon>Bacteria</taxon>
        <taxon>Bacillati</taxon>
        <taxon>Bacillota</taxon>
        <taxon>Bacilli</taxon>
        <taxon>Lactobacillales</taxon>
        <taxon>Enterococcaceae</taxon>
        <taxon>Enterococcus</taxon>
    </lineage>
</organism>
<evidence type="ECO:0000256" key="1">
    <source>
        <dbReference type="ARBA" id="ARBA00022723"/>
    </source>
</evidence>
<dbReference type="RefSeq" id="WP_206903243.1">
    <property type="nucleotide sequence ID" value="NZ_JAFLVT010000008.1"/>
</dbReference>
<proteinExistence type="predicted"/>
<reference evidence="4 5" key="1">
    <citation type="submission" date="2021-03" db="EMBL/GenBank/DDBJ databases">
        <title>Enterococcal diversity collection.</title>
        <authorList>
            <person name="Gilmore M.S."/>
            <person name="Schwartzman J."/>
            <person name="Van Tyne D."/>
            <person name="Martin M."/>
            <person name="Earl A.M."/>
            <person name="Manson A.L."/>
            <person name="Straub T."/>
            <person name="Salamzade R."/>
            <person name="Saavedra J."/>
            <person name="Lebreton F."/>
            <person name="Prichula J."/>
            <person name="Schaufler K."/>
            <person name="Gaca A."/>
            <person name="Sgardioli B."/>
            <person name="Wagenaar J."/>
            <person name="Strong T."/>
        </authorList>
    </citation>
    <scope>NUCLEOTIDE SEQUENCE [LARGE SCALE GENOMIC DNA]</scope>
    <source>
        <strain evidence="4 5">MJM12</strain>
    </source>
</reference>
<comment type="caution">
    <text evidence="4">The sequence shown here is derived from an EMBL/GenBank/DDBJ whole genome shotgun (WGS) entry which is preliminary data.</text>
</comment>